<evidence type="ECO:0000313" key="2">
    <source>
        <dbReference type="Proteomes" id="UP001241935"/>
    </source>
</evidence>
<dbReference type="AlphaFoldDB" id="A0AAW6UUC8"/>
<protein>
    <submittedName>
        <fullName evidence="1">Uncharacterized protein</fullName>
    </submittedName>
</protein>
<proteinExistence type="predicted"/>
<dbReference type="RefSeq" id="WP_284066556.1">
    <property type="nucleotide sequence ID" value="NZ_JASKNE010000001.1"/>
</dbReference>
<comment type="caution">
    <text evidence="1">The sequence shown here is derived from an EMBL/GenBank/DDBJ whole genome shotgun (WGS) entry which is preliminary data.</text>
</comment>
<dbReference type="Proteomes" id="UP001241935">
    <property type="component" value="Unassembled WGS sequence"/>
</dbReference>
<organism evidence="1 2">
    <name type="scientific">Acinetobacter terrestris</name>
    <dbReference type="NCBI Taxonomy" id="2529843"/>
    <lineage>
        <taxon>Bacteria</taxon>
        <taxon>Pseudomonadati</taxon>
        <taxon>Pseudomonadota</taxon>
        <taxon>Gammaproteobacteria</taxon>
        <taxon>Moraxellales</taxon>
        <taxon>Moraxellaceae</taxon>
        <taxon>Acinetobacter</taxon>
        <taxon>Acinetobacter Taxon 24</taxon>
    </lineage>
</organism>
<accession>A0AAW6UUC8</accession>
<dbReference type="EMBL" id="JASKNE010000001">
    <property type="protein sequence ID" value="MDK1683210.1"/>
    <property type="molecule type" value="Genomic_DNA"/>
</dbReference>
<reference evidence="1" key="1">
    <citation type="submission" date="2023-04" db="EMBL/GenBank/DDBJ databases">
        <title>The environmental microbiomes in feedlot watering bowls are a reservoir of florfenicol resistance for bovine respiratory disease pathogens.</title>
        <authorList>
            <person name="Kos D.W."/>
            <person name="Ruzzini A.C."/>
            <person name="Schreiner B."/>
            <person name="Jelinski M.D."/>
        </authorList>
    </citation>
    <scope>NUCLEOTIDE SEQUENCE</scope>
    <source>
        <strain evidence="1">WB3</strain>
    </source>
</reference>
<gene>
    <name evidence="1" type="ORF">QOR41_05025</name>
</gene>
<name>A0AAW6UUC8_9GAMM</name>
<sequence length="42" mass="4891">MTKKVTLCFFIEQLDEMLFEFYADLKTNKAPVKSALFVDSID</sequence>
<evidence type="ECO:0000313" key="1">
    <source>
        <dbReference type="EMBL" id="MDK1683210.1"/>
    </source>
</evidence>